<keyword evidence="9" id="KW-1185">Reference proteome</keyword>
<dbReference type="Pfam" id="PF02130">
    <property type="entry name" value="YbeY"/>
    <property type="match status" value="1"/>
</dbReference>
<evidence type="ECO:0000256" key="6">
    <source>
        <dbReference type="ARBA" id="ARBA00022833"/>
    </source>
</evidence>
<keyword evidence="4 7" id="KW-0255">Endonuclease</keyword>
<dbReference type="NCBIfam" id="TIGR00043">
    <property type="entry name" value="rRNA maturation RNase YbeY"/>
    <property type="match status" value="1"/>
</dbReference>
<gene>
    <name evidence="7 8" type="primary">ybeY</name>
    <name evidence="8" type="ORF">C7H52_03165</name>
</gene>
<proteinExistence type="inferred from homology"/>
<dbReference type="Proteomes" id="UP000238426">
    <property type="component" value="Unassembled WGS sequence"/>
</dbReference>
<feature type="binding site" evidence="7">
    <location>
        <position position="105"/>
    </location>
    <ligand>
        <name>Zn(2+)</name>
        <dbReference type="ChEBI" id="CHEBI:29105"/>
        <note>catalytic</note>
    </ligand>
</feature>
<comment type="cofactor">
    <cofactor evidence="7">
        <name>Zn(2+)</name>
        <dbReference type="ChEBI" id="CHEBI:29105"/>
    </cofactor>
    <text evidence="7">Binds 1 zinc ion.</text>
</comment>
<dbReference type="InterPro" id="IPR023091">
    <property type="entry name" value="MetalPrtase_cat_dom_sf_prd"/>
</dbReference>
<evidence type="ECO:0000256" key="2">
    <source>
        <dbReference type="ARBA" id="ARBA00022722"/>
    </source>
</evidence>
<dbReference type="PANTHER" id="PTHR46986">
    <property type="entry name" value="ENDORIBONUCLEASE YBEY, CHLOROPLASTIC"/>
    <property type="match status" value="1"/>
</dbReference>
<feature type="binding site" evidence="7">
    <location>
        <position position="109"/>
    </location>
    <ligand>
        <name>Zn(2+)</name>
        <dbReference type="ChEBI" id="CHEBI:29105"/>
        <note>catalytic</note>
    </ligand>
</feature>
<evidence type="ECO:0000313" key="9">
    <source>
        <dbReference type="Proteomes" id="UP000238426"/>
    </source>
</evidence>
<dbReference type="Gene3D" id="3.40.390.30">
    <property type="entry name" value="Metalloproteases ('zincins'), catalytic domain"/>
    <property type="match status" value="1"/>
</dbReference>
<dbReference type="SUPFAM" id="SSF55486">
    <property type="entry name" value="Metalloproteases ('zincins'), catalytic domain"/>
    <property type="match status" value="1"/>
</dbReference>
<comment type="subcellular location">
    <subcellularLocation>
        <location evidence="7">Cytoplasm</location>
    </subcellularLocation>
</comment>
<dbReference type="GO" id="GO:0006364">
    <property type="term" value="P:rRNA processing"/>
    <property type="evidence" value="ECO:0007669"/>
    <property type="project" value="UniProtKB-UniRule"/>
</dbReference>
<dbReference type="InterPro" id="IPR002036">
    <property type="entry name" value="YbeY"/>
</dbReference>
<keyword evidence="2 7" id="KW-0540">Nuclease</keyword>
<sequence>MIEFHYETDFELGLKTQISNWLQQIIQDEGCVLNEVNYIFCDDDYLHKLNVDFLDHDTLTDVISFDYCVGKNLQGDIFISIERVQDNANDFKVSFNEELLRVMCHGLFHFCGYKDKSEEDAVLMRSKENEALSLYKSKFNTNTL</sequence>
<comment type="function">
    <text evidence="7">Single strand-specific metallo-endoribonuclease involved in late-stage 70S ribosome quality control and in maturation of the 3' terminus of the 16S rRNA.</text>
</comment>
<keyword evidence="5 7" id="KW-0378">Hydrolase</keyword>
<protein>
    <recommendedName>
        <fullName evidence="7">Endoribonuclease YbeY</fullName>
        <ecNumber evidence="7">3.1.-.-</ecNumber>
    </recommendedName>
</protein>
<keyword evidence="3 7" id="KW-0479">Metal-binding</keyword>
<evidence type="ECO:0000256" key="5">
    <source>
        <dbReference type="ARBA" id="ARBA00022801"/>
    </source>
</evidence>
<dbReference type="OrthoDB" id="9811984at2"/>
<reference evidence="8 9" key="1">
    <citation type="submission" date="2018-03" db="EMBL/GenBank/DDBJ databases">
        <title>Mesoflavibacter sp. HG37 and Mesoflavibacter sp. HG96 sp.nov., two marine bacteria isolated from seawater of Western Pacific Ocean.</title>
        <authorList>
            <person name="Cheng H."/>
            <person name="Wu Y.-H."/>
            <person name="Guo L.-L."/>
            <person name="Xu X.-W."/>
        </authorList>
    </citation>
    <scope>NUCLEOTIDE SEQUENCE [LARGE SCALE GENOMIC DNA]</scope>
    <source>
        <strain evidence="8 9">KCTC 32269</strain>
    </source>
</reference>
<name>A0A2T1NCZ6_9FLAO</name>
<keyword evidence="7" id="KW-0690">Ribosome biogenesis</keyword>
<keyword evidence="6 7" id="KW-0862">Zinc</keyword>
<dbReference type="RefSeq" id="WP_106462436.1">
    <property type="nucleotide sequence ID" value="NZ_PXOQ01000007.1"/>
</dbReference>
<evidence type="ECO:0000256" key="3">
    <source>
        <dbReference type="ARBA" id="ARBA00022723"/>
    </source>
</evidence>
<dbReference type="GO" id="GO:0008270">
    <property type="term" value="F:zinc ion binding"/>
    <property type="evidence" value="ECO:0007669"/>
    <property type="project" value="UniProtKB-UniRule"/>
</dbReference>
<evidence type="ECO:0000256" key="7">
    <source>
        <dbReference type="HAMAP-Rule" id="MF_00009"/>
    </source>
</evidence>
<dbReference type="GO" id="GO:0004521">
    <property type="term" value="F:RNA endonuclease activity"/>
    <property type="evidence" value="ECO:0007669"/>
    <property type="project" value="UniProtKB-UniRule"/>
</dbReference>
<feature type="binding site" evidence="7">
    <location>
        <position position="115"/>
    </location>
    <ligand>
        <name>Zn(2+)</name>
        <dbReference type="ChEBI" id="CHEBI:29105"/>
        <note>catalytic</note>
    </ligand>
</feature>
<organism evidence="8 9">
    <name type="scientific">Aurantibacter aestuarii</name>
    <dbReference type="NCBI Taxonomy" id="1266046"/>
    <lineage>
        <taxon>Bacteria</taxon>
        <taxon>Pseudomonadati</taxon>
        <taxon>Bacteroidota</taxon>
        <taxon>Flavobacteriia</taxon>
        <taxon>Flavobacteriales</taxon>
        <taxon>Flavobacteriaceae</taxon>
        <taxon>Aurantibacter</taxon>
    </lineage>
</organism>
<dbReference type="EC" id="3.1.-.-" evidence="7"/>
<dbReference type="AlphaFoldDB" id="A0A2T1NCZ6"/>
<dbReference type="EMBL" id="PXOQ01000007">
    <property type="protein sequence ID" value="PSG90296.1"/>
    <property type="molecule type" value="Genomic_DNA"/>
</dbReference>
<evidence type="ECO:0000256" key="4">
    <source>
        <dbReference type="ARBA" id="ARBA00022759"/>
    </source>
</evidence>
<keyword evidence="7" id="KW-0963">Cytoplasm</keyword>
<dbReference type="PANTHER" id="PTHR46986:SF1">
    <property type="entry name" value="ENDORIBONUCLEASE YBEY, CHLOROPLASTIC"/>
    <property type="match status" value="1"/>
</dbReference>
<dbReference type="GO" id="GO:0004222">
    <property type="term" value="F:metalloendopeptidase activity"/>
    <property type="evidence" value="ECO:0007669"/>
    <property type="project" value="InterPro"/>
</dbReference>
<evidence type="ECO:0000313" key="8">
    <source>
        <dbReference type="EMBL" id="PSG90296.1"/>
    </source>
</evidence>
<keyword evidence="7" id="KW-0698">rRNA processing</keyword>
<comment type="caution">
    <text evidence="8">The sequence shown here is derived from an EMBL/GenBank/DDBJ whole genome shotgun (WGS) entry which is preliminary data.</text>
</comment>
<dbReference type="HAMAP" id="MF_00009">
    <property type="entry name" value="Endoribonucl_YbeY"/>
    <property type="match status" value="1"/>
</dbReference>
<comment type="similarity">
    <text evidence="1 7">Belongs to the endoribonuclease YbeY family.</text>
</comment>
<dbReference type="GO" id="GO:0005737">
    <property type="term" value="C:cytoplasm"/>
    <property type="evidence" value="ECO:0007669"/>
    <property type="project" value="UniProtKB-SubCell"/>
</dbReference>
<evidence type="ECO:0000256" key="1">
    <source>
        <dbReference type="ARBA" id="ARBA00010875"/>
    </source>
</evidence>
<accession>A0A2T1NCZ6</accession>